<accession>A0A9X6WVQ2</accession>
<dbReference type="GO" id="GO:0016798">
    <property type="term" value="F:hydrolase activity, acting on glycosyl bonds"/>
    <property type="evidence" value="ECO:0007669"/>
    <property type="project" value="InterPro"/>
</dbReference>
<dbReference type="EMBL" id="NUWJ01000337">
    <property type="protein sequence ID" value="PFK06651.1"/>
    <property type="molecule type" value="Genomic_DNA"/>
</dbReference>
<dbReference type="Gene3D" id="2.60.120.260">
    <property type="entry name" value="Galactose-binding domain-like"/>
    <property type="match status" value="1"/>
</dbReference>
<reference evidence="3 4" key="1">
    <citation type="submission" date="2017-09" db="EMBL/GenBank/DDBJ databases">
        <title>Large-scale bioinformatics analysis of Bacillus genomes uncovers conserved roles of natural products in bacterial physiology.</title>
        <authorList>
            <consortium name="Agbiome Team Llc"/>
            <person name="Bleich R.M."/>
            <person name="Grubbs K.J."/>
            <person name="Santa Maria K.C."/>
            <person name="Allen S.E."/>
            <person name="Farag S."/>
            <person name="Shank E.A."/>
            <person name="Bowers A."/>
        </authorList>
    </citation>
    <scope>NUCLEOTIDE SEQUENCE [LARGE SCALE GENOMIC DNA]</scope>
    <source>
        <strain evidence="3 4">AFS083741</strain>
    </source>
</reference>
<evidence type="ECO:0000313" key="4">
    <source>
        <dbReference type="Proteomes" id="UP000224413"/>
    </source>
</evidence>
<dbReference type="InterPro" id="IPR008979">
    <property type="entry name" value="Galactose-bd-like_sf"/>
</dbReference>
<dbReference type="AlphaFoldDB" id="A0A9X6WVQ2"/>
<feature type="domain" description="CBM-cenC" evidence="2">
    <location>
        <begin position="10"/>
        <end position="123"/>
    </location>
</feature>
<keyword evidence="1" id="KW-0378">Hydrolase</keyword>
<evidence type="ECO:0000259" key="2">
    <source>
        <dbReference type="Pfam" id="PF02018"/>
    </source>
</evidence>
<proteinExistence type="predicted"/>
<dbReference type="SUPFAM" id="SSF49785">
    <property type="entry name" value="Galactose-binding domain-like"/>
    <property type="match status" value="1"/>
</dbReference>
<gene>
    <name evidence="3" type="ORF">COI98_29645</name>
</gene>
<dbReference type="RefSeq" id="WP_098584537.1">
    <property type="nucleotide sequence ID" value="NZ_NUWJ01000337.1"/>
</dbReference>
<sequence length="233" mass="26052">MNNIVKMDNQNLIMNGDFEQNFTGWQVEGPSGEQKIIDSSINRILQLSSLGRISQEVTITPNKTYTLSFKTQALYVGGKSNVTVGTNDTGNLFDEHYENNQMESKEIIFKTGSNDSLLKLTLHCSGGEARFDNIVVIQDIPTVSSAYVYNGGYVAINFASPLSDQTPFTMYVNGERRRSMTFDIGRKYWRGDVSFWGGTWAEAKDSNTRFTLKTMIGDTEQTLVEFNGVSPSK</sequence>
<comment type="caution">
    <text evidence="3">The sequence shown here is derived from an EMBL/GenBank/DDBJ whole genome shotgun (WGS) entry which is preliminary data.</text>
</comment>
<dbReference type="Proteomes" id="UP000224413">
    <property type="component" value="Unassembled WGS sequence"/>
</dbReference>
<organism evidence="3 4">
    <name type="scientific">Bacillus cereus</name>
    <dbReference type="NCBI Taxonomy" id="1396"/>
    <lineage>
        <taxon>Bacteria</taxon>
        <taxon>Bacillati</taxon>
        <taxon>Bacillota</taxon>
        <taxon>Bacilli</taxon>
        <taxon>Bacillales</taxon>
        <taxon>Bacillaceae</taxon>
        <taxon>Bacillus</taxon>
        <taxon>Bacillus cereus group</taxon>
    </lineage>
</organism>
<name>A0A9X6WVQ2_BACCE</name>
<evidence type="ECO:0000313" key="3">
    <source>
        <dbReference type="EMBL" id="PFK06651.1"/>
    </source>
</evidence>
<dbReference type="Pfam" id="PF02018">
    <property type="entry name" value="CBM_4_9"/>
    <property type="match status" value="1"/>
</dbReference>
<evidence type="ECO:0000256" key="1">
    <source>
        <dbReference type="ARBA" id="ARBA00022801"/>
    </source>
</evidence>
<dbReference type="InterPro" id="IPR003305">
    <property type="entry name" value="CenC_carb-bd"/>
</dbReference>
<protein>
    <recommendedName>
        <fullName evidence="2">CBM-cenC domain-containing protein</fullName>
    </recommendedName>
</protein>